<dbReference type="EMBL" id="UINC01071330">
    <property type="protein sequence ID" value="SVC06146.1"/>
    <property type="molecule type" value="Genomic_DNA"/>
</dbReference>
<organism evidence="2">
    <name type="scientific">marine metagenome</name>
    <dbReference type="NCBI Taxonomy" id="408172"/>
    <lineage>
        <taxon>unclassified sequences</taxon>
        <taxon>metagenomes</taxon>
        <taxon>ecological metagenomes</taxon>
    </lineage>
</organism>
<protein>
    <submittedName>
        <fullName evidence="2">Uncharacterized protein</fullName>
    </submittedName>
</protein>
<gene>
    <name evidence="2" type="ORF">METZ01_LOCUS259000</name>
</gene>
<evidence type="ECO:0000313" key="2">
    <source>
        <dbReference type="EMBL" id="SVC06146.1"/>
    </source>
</evidence>
<feature type="region of interest" description="Disordered" evidence="1">
    <location>
        <begin position="29"/>
        <end position="48"/>
    </location>
</feature>
<accession>A0A382J2N0</accession>
<reference evidence="2" key="1">
    <citation type="submission" date="2018-05" db="EMBL/GenBank/DDBJ databases">
        <authorList>
            <person name="Lanie J.A."/>
            <person name="Ng W.-L."/>
            <person name="Kazmierczak K.M."/>
            <person name="Andrzejewski T.M."/>
            <person name="Davidsen T.M."/>
            <person name="Wayne K.J."/>
            <person name="Tettelin H."/>
            <person name="Glass J.I."/>
            <person name="Rusch D."/>
            <person name="Podicherti R."/>
            <person name="Tsui H.-C.T."/>
            <person name="Winkler M.E."/>
        </authorList>
    </citation>
    <scope>NUCLEOTIDE SEQUENCE</scope>
</reference>
<name>A0A382J2N0_9ZZZZ</name>
<dbReference type="Gene3D" id="2.60.120.620">
    <property type="entry name" value="q2cbj1_9rhob like domain"/>
    <property type="match status" value="1"/>
</dbReference>
<feature type="non-terminal residue" evidence="2">
    <location>
        <position position="1"/>
    </location>
</feature>
<dbReference type="AlphaFoldDB" id="A0A382J2N0"/>
<proteinExistence type="predicted"/>
<sequence>IFTEALVHGTRCWTSQQRRRSLLYKYSPGYSSWSSPSNNDKYLESATDDTQRDLLRPPFVGNRSPLAFPAIDGDTKF</sequence>
<evidence type="ECO:0000256" key="1">
    <source>
        <dbReference type="SAM" id="MobiDB-lite"/>
    </source>
</evidence>